<evidence type="ECO:0000256" key="2">
    <source>
        <dbReference type="ARBA" id="ARBA00022701"/>
    </source>
</evidence>
<evidence type="ECO:0000259" key="5">
    <source>
        <dbReference type="Pfam" id="PF22923"/>
    </source>
</evidence>
<dbReference type="Proteomes" id="UP000711488">
    <property type="component" value="Unassembled WGS sequence"/>
</dbReference>
<keyword evidence="1" id="KW-0963">Cytoplasm</keyword>
<evidence type="ECO:0000313" key="6">
    <source>
        <dbReference type="EMBL" id="KAA0203756.1"/>
    </source>
</evidence>
<name>A0A6A0HD92_HYAAZ</name>
<feature type="compositionally biased region" description="Polar residues" evidence="4">
    <location>
        <begin position="65"/>
        <end position="84"/>
    </location>
</feature>
<reference evidence="6" key="1">
    <citation type="submission" date="2014-08" db="EMBL/GenBank/DDBJ databases">
        <authorList>
            <person name="Murali S."/>
            <person name="Richards S."/>
            <person name="Bandaranaike D."/>
            <person name="Bellair M."/>
            <person name="Blankenburg K."/>
            <person name="Chao H."/>
            <person name="Dinh H."/>
            <person name="Doddapaneni H."/>
            <person name="Dugan-Rocha S."/>
            <person name="Elkadiri S."/>
            <person name="Gnanaolivu R."/>
            <person name="Hughes D."/>
            <person name="Lee S."/>
            <person name="Li M."/>
            <person name="Ming W."/>
            <person name="Munidasa M."/>
            <person name="Muniz J."/>
            <person name="Nguyen L."/>
            <person name="Osuji N."/>
            <person name="Pu L.-L."/>
            <person name="Puazo M."/>
            <person name="Skinner E."/>
            <person name="Qu C."/>
            <person name="Quiroz J."/>
            <person name="Raj R."/>
            <person name="Weissenberger G."/>
            <person name="Xin Y."/>
            <person name="Zou X."/>
            <person name="Han Y."/>
            <person name="Worley K."/>
            <person name="Muzny D."/>
            <person name="Gibbs R."/>
        </authorList>
    </citation>
    <scope>NUCLEOTIDE SEQUENCE</scope>
    <source>
        <strain evidence="6">HAZT.00-mixed</strain>
        <tissue evidence="6">Whole organism</tissue>
    </source>
</reference>
<feature type="region of interest" description="Disordered" evidence="4">
    <location>
        <begin position="224"/>
        <end position="275"/>
    </location>
</feature>
<keyword evidence="2" id="KW-0493">Microtubule</keyword>
<sequence length="344" mass="37241">MGNSAHKAAKSSSDNEKFETPLSSPALKRCKKTSDDEEDGDGSHCKDDSSLPAFLRLGAHKSSSRTDLVTQSVPNSAHNTPQSHRNIRAPELTPGEVVSRPTVDAVPCRNIRAVSSGEDLRVCMGCRVDAGISSNGRVHSASCSAVNPVTRTVTVEWFEKGDTKGKEVDFDAIFSLNPDLAPQMQAEFKHPGPPPKHVSHIPRQTLFQLSPWPLVREPHSHYGHTDILQLPHRVPHTTDADEDDDEDQTSTSDGELSDYVAPPPSHSQLLGRGPATRASGRILRNSQSTSNAAQLLRPYGALHNMSPLPSQLPRVPPTVPSGLNAAMVARSQSASRLTMVRSYK</sequence>
<dbReference type="InterPro" id="IPR054473">
    <property type="entry name" value="KIF2A-like_N"/>
</dbReference>
<dbReference type="GO" id="GO:0005874">
    <property type="term" value="C:microtubule"/>
    <property type="evidence" value="ECO:0007669"/>
    <property type="project" value="UniProtKB-KW"/>
</dbReference>
<comment type="caution">
    <text evidence="6">The sequence shown here is derived from an EMBL/GenBank/DDBJ whole genome shotgun (WGS) entry which is preliminary data.</text>
</comment>
<evidence type="ECO:0000256" key="4">
    <source>
        <dbReference type="SAM" id="MobiDB-lite"/>
    </source>
</evidence>
<reference evidence="6" key="2">
    <citation type="journal article" date="2018" name="Environ. Sci. Technol.">
        <title>The Toxicogenome of Hyalella azteca: A Model for Sediment Ecotoxicology and Evolutionary Toxicology.</title>
        <authorList>
            <person name="Poynton H.C."/>
            <person name="Hasenbein S."/>
            <person name="Benoit J.B."/>
            <person name="Sepulveda M.S."/>
            <person name="Poelchau M.F."/>
            <person name="Hughes D.S.T."/>
            <person name="Murali S.C."/>
            <person name="Chen S."/>
            <person name="Glastad K.M."/>
            <person name="Goodisman M.A.D."/>
            <person name="Werren J.H."/>
            <person name="Vineis J.H."/>
            <person name="Bowen J.L."/>
            <person name="Friedrich M."/>
            <person name="Jones J."/>
            <person name="Robertson H.M."/>
            <person name="Feyereisen R."/>
            <person name="Mechler-Hickson A."/>
            <person name="Mathers N."/>
            <person name="Lee C.E."/>
            <person name="Colbourne J.K."/>
            <person name="Biales A."/>
            <person name="Johnston J.S."/>
            <person name="Wellborn G.A."/>
            <person name="Rosendale A.J."/>
            <person name="Cridge A.G."/>
            <person name="Munoz-Torres M.C."/>
            <person name="Bain P.A."/>
            <person name="Manny A.R."/>
            <person name="Major K.M."/>
            <person name="Lambert F.N."/>
            <person name="Vulpe C.D."/>
            <person name="Tuck P."/>
            <person name="Blalock B.J."/>
            <person name="Lin Y.Y."/>
            <person name="Smith M.E."/>
            <person name="Ochoa-Acuna H."/>
            <person name="Chen M.M."/>
            <person name="Childers C.P."/>
            <person name="Qu J."/>
            <person name="Dugan S."/>
            <person name="Lee S.L."/>
            <person name="Chao H."/>
            <person name="Dinh H."/>
            <person name="Han Y."/>
            <person name="Doddapaneni H."/>
            <person name="Worley K.C."/>
            <person name="Muzny D.M."/>
            <person name="Gibbs R.A."/>
            <person name="Richards S."/>
        </authorList>
    </citation>
    <scope>NUCLEOTIDE SEQUENCE</scope>
    <source>
        <strain evidence="6">HAZT.00-mixed</strain>
        <tissue evidence="6">Whole organism</tissue>
    </source>
</reference>
<evidence type="ECO:0000256" key="1">
    <source>
        <dbReference type="ARBA" id="ARBA00022490"/>
    </source>
</evidence>
<proteinExistence type="predicted"/>
<keyword evidence="3" id="KW-0175">Coiled coil</keyword>
<organism evidence="6">
    <name type="scientific">Hyalella azteca</name>
    <name type="common">Amphipod</name>
    <dbReference type="NCBI Taxonomy" id="294128"/>
    <lineage>
        <taxon>Eukaryota</taxon>
        <taxon>Metazoa</taxon>
        <taxon>Ecdysozoa</taxon>
        <taxon>Arthropoda</taxon>
        <taxon>Crustacea</taxon>
        <taxon>Multicrustacea</taxon>
        <taxon>Malacostraca</taxon>
        <taxon>Eumalacostraca</taxon>
        <taxon>Peracarida</taxon>
        <taxon>Amphipoda</taxon>
        <taxon>Senticaudata</taxon>
        <taxon>Talitrida</taxon>
        <taxon>Talitroidea</taxon>
        <taxon>Hyalellidae</taxon>
        <taxon>Hyalella</taxon>
    </lineage>
</organism>
<dbReference type="EMBL" id="JQDR03000863">
    <property type="protein sequence ID" value="KAA0203756.1"/>
    <property type="molecule type" value="Genomic_DNA"/>
</dbReference>
<dbReference type="AlphaFoldDB" id="A0A6A0HD92"/>
<feature type="domain" description="Kinesin-like protein KIF2A-like N-terminal" evidence="5">
    <location>
        <begin position="134"/>
        <end position="174"/>
    </location>
</feature>
<protein>
    <recommendedName>
        <fullName evidence="5">Kinesin-like protein KIF2A-like N-terminal domain-containing protein</fullName>
    </recommendedName>
</protein>
<feature type="region of interest" description="Disordered" evidence="4">
    <location>
        <begin position="1"/>
        <end position="93"/>
    </location>
</feature>
<gene>
    <name evidence="6" type="ORF">HAZT_HAZT007558</name>
</gene>
<dbReference type="Pfam" id="PF22923">
    <property type="entry name" value="KIF2A-like_1st"/>
    <property type="match status" value="1"/>
</dbReference>
<accession>A0A6A0HD92</accession>
<evidence type="ECO:0000256" key="3">
    <source>
        <dbReference type="ARBA" id="ARBA00023054"/>
    </source>
</evidence>
<reference evidence="6" key="3">
    <citation type="submission" date="2019-06" db="EMBL/GenBank/DDBJ databases">
        <authorList>
            <person name="Poynton C."/>
            <person name="Hasenbein S."/>
            <person name="Benoit J.B."/>
            <person name="Sepulveda M.S."/>
            <person name="Poelchau M.F."/>
            <person name="Murali S.C."/>
            <person name="Chen S."/>
            <person name="Glastad K.M."/>
            <person name="Werren J.H."/>
            <person name="Vineis J.H."/>
            <person name="Bowen J.L."/>
            <person name="Friedrich M."/>
            <person name="Jones J."/>
            <person name="Robertson H.M."/>
            <person name="Feyereisen R."/>
            <person name="Mechler-Hickson A."/>
            <person name="Mathers N."/>
            <person name="Lee C.E."/>
            <person name="Colbourne J.K."/>
            <person name="Biales A."/>
            <person name="Johnston J.S."/>
            <person name="Wellborn G.A."/>
            <person name="Rosendale A.J."/>
            <person name="Cridge A.G."/>
            <person name="Munoz-Torres M.C."/>
            <person name="Bain P.A."/>
            <person name="Manny A.R."/>
            <person name="Major K.M."/>
            <person name="Lambert F.N."/>
            <person name="Vulpe C.D."/>
            <person name="Tuck P."/>
            <person name="Blalock B.J."/>
            <person name="Lin Y.-Y."/>
            <person name="Smith M.E."/>
            <person name="Ochoa-Acuna H."/>
            <person name="Chen M.-J.M."/>
            <person name="Childers C.P."/>
            <person name="Qu J."/>
            <person name="Dugan S."/>
            <person name="Lee S.L."/>
            <person name="Chao H."/>
            <person name="Dinh H."/>
            <person name="Han Y."/>
            <person name="Doddapaneni H."/>
            <person name="Worley K.C."/>
            <person name="Muzny D.M."/>
            <person name="Gibbs R.A."/>
            <person name="Richards S."/>
        </authorList>
    </citation>
    <scope>NUCLEOTIDE SEQUENCE</scope>
    <source>
        <strain evidence="6">HAZT.00-mixed</strain>
        <tissue evidence="6">Whole organism</tissue>
    </source>
</reference>